<sequence length="104" mass="11369">MSINFKPGDLALIASSSKGTSPNIVMAVELVIKLRTNDCFNLPDGRRAVNKGPECWMVEASGLFATTLQEGRVDLGGICLVQERHLMPLRGDFTHEQQKAKEAV</sequence>
<evidence type="ECO:0000313" key="2">
    <source>
        <dbReference type="Proteomes" id="UP001164116"/>
    </source>
</evidence>
<reference evidence="1" key="1">
    <citation type="submission" date="2022-11" db="EMBL/GenBank/DDBJ databases">
        <title>Taxonomic description of a new Pseudomonas species.</title>
        <authorList>
            <person name="Tambong J.T."/>
        </authorList>
    </citation>
    <scope>NUCLEOTIDE SEQUENCE</scope>
    <source>
        <strain evidence="1">S1Bt42</strain>
    </source>
</reference>
<gene>
    <name evidence="1" type="ORF">OSC50_12565</name>
</gene>
<dbReference type="Proteomes" id="UP001164116">
    <property type="component" value="Chromosome"/>
</dbReference>
<protein>
    <submittedName>
        <fullName evidence="1">Uncharacterized protein</fullName>
    </submittedName>
</protein>
<organism evidence="1 2">
    <name type="scientific">Pseudomonas quebecensis</name>
    <dbReference type="NCBI Taxonomy" id="2995174"/>
    <lineage>
        <taxon>Bacteria</taxon>
        <taxon>Pseudomonadati</taxon>
        <taxon>Pseudomonadota</taxon>
        <taxon>Gammaproteobacteria</taxon>
        <taxon>Pseudomonadales</taxon>
        <taxon>Pseudomonadaceae</taxon>
        <taxon>Pseudomonas</taxon>
    </lineage>
</organism>
<accession>A0ABY6QPA1</accession>
<name>A0ABY6QPA1_9PSED</name>
<dbReference type="RefSeq" id="WP_266249188.1">
    <property type="nucleotide sequence ID" value="NZ_CP112866.1"/>
</dbReference>
<proteinExistence type="predicted"/>
<dbReference type="EMBL" id="CP112866">
    <property type="protein sequence ID" value="UZW21129.1"/>
    <property type="molecule type" value="Genomic_DNA"/>
</dbReference>
<keyword evidence="2" id="KW-1185">Reference proteome</keyword>
<evidence type="ECO:0000313" key="1">
    <source>
        <dbReference type="EMBL" id="UZW21129.1"/>
    </source>
</evidence>